<feature type="transmembrane region" description="Helical" evidence="6">
    <location>
        <begin position="145"/>
        <end position="164"/>
    </location>
</feature>
<evidence type="ECO:0000313" key="8">
    <source>
        <dbReference type="EMBL" id="SVA09070.1"/>
    </source>
</evidence>
<dbReference type="PANTHER" id="PTHR43478">
    <property type="entry name" value="NA+/H+ ANTIPORTER-RELATED"/>
    <property type="match status" value="1"/>
</dbReference>
<evidence type="ECO:0000256" key="5">
    <source>
        <dbReference type="ARBA" id="ARBA00023136"/>
    </source>
</evidence>
<dbReference type="EMBL" id="UINC01003765">
    <property type="protein sequence ID" value="SVA09070.1"/>
    <property type="molecule type" value="Genomic_DNA"/>
</dbReference>
<feature type="domain" description="Na+/H+ antiporter NhaC-like C-terminal" evidence="7">
    <location>
        <begin position="175"/>
        <end position="476"/>
    </location>
</feature>
<keyword evidence="5 6" id="KW-0472">Membrane</keyword>
<accession>A0A381SYH2</accession>
<dbReference type="PANTHER" id="PTHR43478:SF1">
    <property type="entry name" value="NA+_H+ ANTIPORTER NHAC-LIKE C-TERMINAL DOMAIN-CONTAINING PROTEIN"/>
    <property type="match status" value="1"/>
</dbReference>
<dbReference type="Pfam" id="PF03553">
    <property type="entry name" value="Na_H_antiporter"/>
    <property type="match status" value="1"/>
</dbReference>
<feature type="transmembrane region" description="Helical" evidence="6">
    <location>
        <begin position="247"/>
        <end position="269"/>
    </location>
</feature>
<gene>
    <name evidence="8" type="ORF">METZ01_LOCUS61924</name>
</gene>
<feature type="transmembrane region" description="Helical" evidence="6">
    <location>
        <begin position="397"/>
        <end position="423"/>
    </location>
</feature>
<comment type="subcellular location">
    <subcellularLocation>
        <location evidence="1">Cell membrane</location>
        <topology evidence="1">Multi-pass membrane protein</topology>
    </subcellularLocation>
</comment>
<evidence type="ECO:0000256" key="3">
    <source>
        <dbReference type="ARBA" id="ARBA00022692"/>
    </source>
</evidence>
<evidence type="ECO:0000256" key="4">
    <source>
        <dbReference type="ARBA" id="ARBA00022989"/>
    </source>
</evidence>
<organism evidence="8">
    <name type="scientific">marine metagenome</name>
    <dbReference type="NCBI Taxonomy" id="408172"/>
    <lineage>
        <taxon>unclassified sequences</taxon>
        <taxon>metagenomes</taxon>
        <taxon>ecological metagenomes</taxon>
    </lineage>
</organism>
<feature type="transmembrane region" description="Helical" evidence="6">
    <location>
        <begin position="325"/>
        <end position="349"/>
    </location>
</feature>
<evidence type="ECO:0000256" key="1">
    <source>
        <dbReference type="ARBA" id="ARBA00004651"/>
    </source>
</evidence>
<keyword evidence="4 6" id="KW-1133">Transmembrane helix</keyword>
<evidence type="ECO:0000259" key="7">
    <source>
        <dbReference type="Pfam" id="PF03553"/>
    </source>
</evidence>
<feature type="transmembrane region" description="Helical" evidence="6">
    <location>
        <begin position="289"/>
        <end position="313"/>
    </location>
</feature>
<feature type="transmembrane region" description="Helical" evidence="6">
    <location>
        <begin position="458"/>
        <end position="478"/>
    </location>
</feature>
<keyword evidence="2" id="KW-1003">Cell membrane</keyword>
<dbReference type="InterPro" id="IPR018461">
    <property type="entry name" value="Na/H_Antiport_NhaC-like_C"/>
</dbReference>
<feature type="transmembrane region" description="Helical" evidence="6">
    <location>
        <begin position="60"/>
        <end position="80"/>
    </location>
</feature>
<proteinExistence type="predicted"/>
<feature type="transmembrane region" description="Helical" evidence="6">
    <location>
        <begin position="369"/>
        <end position="390"/>
    </location>
</feature>
<dbReference type="GO" id="GO:0005886">
    <property type="term" value="C:plasma membrane"/>
    <property type="evidence" value="ECO:0007669"/>
    <property type="project" value="UniProtKB-SubCell"/>
</dbReference>
<evidence type="ECO:0000256" key="6">
    <source>
        <dbReference type="SAM" id="Phobius"/>
    </source>
</evidence>
<keyword evidence="3 6" id="KW-0812">Transmembrane</keyword>
<feature type="transmembrane region" description="Helical" evidence="6">
    <location>
        <begin position="184"/>
        <end position="205"/>
    </location>
</feature>
<evidence type="ECO:0000256" key="2">
    <source>
        <dbReference type="ARBA" id="ARBA00022475"/>
    </source>
</evidence>
<reference evidence="8" key="1">
    <citation type="submission" date="2018-05" db="EMBL/GenBank/DDBJ databases">
        <authorList>
            <person name="Lanie J.A."/>
            <person name="Ng W.-L."/>
            <person name="Kazmierczak K.M."/>
            <person name="Andrzejewski T.M."/>
            <person name="Davidsen T.M."/>
            <person name="Wayne K.J."/>
            <person name="Tettelin H."/>
            <person name="Glass J.I."/>
            <person name="Rusch D."/>
            <person name="Podicherti R."/>
            <person name="Tsui H.-C.T."/>
            <person name="Winkler M.E."/>
        </authorList>
    </citation>
    <scope>NUCLEOTIDE SEQUENCE</scope>
</reference>
<feature type="transmembrane region" description="Helical" evidence="6">
    <location>
        <begin position="100"/>
        <end position="124"/>
    </location>
</feature>
<name>A0A381SYH2_9ZZZZ</name>
<sequence length="479" mass="49491">MLPPVTAVLLALVTRQVYLALFAGIFLGTTILADFNPIMGAAGAVEQLVIVVTNRGNAEVLLFTLVVGGLIVLMRASGGVNGFANFMVSRGWVRGPVSAQLLSVVVGTSIFIESNITCLVTGAVSRPLYDRVKLSRAKLAYMCDSTSAPICILIPINAWGAYVIGLLAAEGLDPLPMLVAAVPLNFYAILAIVIVVIVAVSGWNIGPMRRSEEKALAGNTGALPEQSIKQESGGSDGTKDIEPPERAVNLIAPVIVTVATMFFGLWVTGGRALEGIVPPDGEPYGLLEIIMKGSGSLSVLWAVSAGVATAIILTRVQGIFTFTQTAELVVVGFRELIGVATILALALAIGQVCRALGTGPWVADIVSPWLNGVSAAPLIFVTSAFIAFATGTSWGTWAIMFPIGIALAGQLEASIPLTVGAILGGGVFGDHCSPISDTTVISSMSAGVDHIEHVVTQVPYALVGGAVATALYFAAGLLL</sequence>
<protein>
    <recommendedName>
        <fullName evidence="7">Na+/H+ antiporter NhaC-like C-terminal domain-containing protein</fullName>
    </recommendedName>
</protein>
<dbReference type="AlphaFoldDB" id="A0A381SYH2"/>